<dbReference type="Pfam" id="PF05617">
    <property type="entry name" value="Prolamin_like"/>
    <property type="match status" value="1"/>
</dbReference>
<sequence>MAKSLLMVSILVFLIASPIFSQEIDQQYPQELPDDVNISPSPDFDILVESPDEGPEADSPAAKYDMELVHHYSYKRLDYLQNCLQKLNSKCGDEIFKNMLDETTTQILKDECCRQLVVKLGKDCHLGLAQIIFSSYEYKNIASKAIPKSKHIWNECARRVESQTGVPVSLED</sequence>
<organism evidence="4 5">
    <name type="scientific">Eutrema salsugineum</name>
    <name type="common">Saltwater cress</name>
    <name type="synonym">Sisymbrium salsugineum</name>
    <dbReference type="NCBI Taxonomy" id="72664"/>
    <lineage>
        <taxon>Eukaryota</taxon>
        <taxon>Viridiplantae</taxon>
        <taxon>Streptophyta</taxon>
        <taxon>Embryophyta</taxon>
        <taxon>Tracheophyta</taxon>
        <taxon>Spermatophyta</taxon>
        <taxon>Magnoliopsida</taxon>
        <taxon>eudicotyledons</taxon>
        <taxon>Gunneridae</taxon>
        <taxon>Pentapetalae</taxon>
        <taxon>rosids</taxon>
        <taxon>malvids</taxon>
        <taxon>Brassicales</taxon>
        <taxon>Brassicaceae</taxon>
        <taxon>Eutremeae</taxon>
        <taxon>Eutrema</taxon>
    </lineage>
</organism>
<dbReference type="EMBL" id="KI517408">
    <property type="protein sequence ID" value="ESQ48836.1"/>
    <property type="molecule type" value="Genomic_DNA"/>
</dbReference>
<feature type="signal peptide" evidence="2">
    <location>
        <begin position="1"/>
        <end position="21"/>
    </location>
</feature>
<dbReference type="InterPro" id="IPR040220">
    <property type="entry name" value="DD11"/>
</dbReference>
<dbReference type="eggNOG" id="ENOG502R1KI">
    <property type="taxonomic scope" value="Eukaryota"/>
</dbReference>
<dbReference type="PANTHER" id="PTHR31207">
    <property type="entry name" value="ECA1 GAMETOGENESIS FAMILY PROTEIN (DUF784)-RELATED-RELATED"/>
    <property type="match status" value="1"/>
</dbReference>
<evidence type="ECO:0000256" key="2">
    <source>
        <dbReference type="SAM" id="SignalP"/>
    </source>
</evidence>
<dbReference type="OrthoDB" id="1603029at2759"/>
<reference evidence="4 5" key="1">
    <citation type="journal article" date="2013" name="Front. Plant Sci.">
        <title>The Reference Genome of the Halophytic Plant Eutrema salsugineum.</title>
        <authorList>
            <person name="Yang R."/>
            <person name="Jarvis D.E."/>
            <person name="Chen H."/>
            <person name="Beilstein M.A."/>
            <person name="Grimwood J."/>
            <person name="Jenkins J."/>
            <person name="Shu S."/>
            <person name="Prochnik S."/>
            <person name="Xin M."/>
            <person name="Ma C."/>
            <person name="Schmutz J."/>
            <person name="Wing R.A."/>
            <person name="Mitchell-Olds T."/>
            <person name="Schumaker K.S."/>
            <person name="Wang X."/>
        </authorList>
    </citation>
    <scope>NUCLEOTIDE SEQUENCE [LARGE SCALE GENOMIC DNA]</scope>
</reference>
<dbReference type="KEGG" id="eus:EUTSA_v10022160mg"/>
<evidence type="ECO:0000259" key="3">
    <source>
        <dbReference type="Pfam" id="PF05617"/>
    </source>
</evidence>
<gene>
    <name evidence="4" type="ORF">EUTSA_v10022160mg</name>
</gene>
<evidence type="ECO:0000313" key="5">
    <source>
        <dbReference type="Proteomes" id="UP000030689"/>
    </source>
</evidence>
<accession>V4NQG5</accession>
<dbReference type="AlphaFoldDB" id="V4NQG5"/>
<dbReference type="Proteomes" id="UP000030689">
    <property type="component" value="Unassembled WGS sequence"/>
</dbReference>
<keyword evidence="5" id="KW-1185">Reference proteome</keyword>
<dbReference type="STRING" id="72664.V4NQG5"/>
<feature type="chain" id="PRO_5004723605" description="Prolamin-like domain-containing protein" evidence="2">
    <location>
        <begin position="22"/>
        <end position="172"/>
    </location>
</feature>
<dbReference type="PANTHER" id="PTHR31207:SF23">
    <property type="entry name" value="DOWNREGULATED IN DIF1 18-RELATED"/>
    <property type="match status" value="1"/>
</dbReference>
<proteinExistence type="predicted"/>
<evidence type="ECO:0000313" key="4">
    <source>
        <dbReference type="EMBL" id="ESQ48836.1"/>
    </source>
</evidence>
<dbReference type="InterPro" id="IPR008502">
    <property type="entry name" value="Prolamin-like"/>
</dbReference>
<feature type="domain" description="Prolamin-like" evidence="3">
    <location>
        <begin position="82"/>
        <end position="156"/>
    </location>
</feature>
<protein>
    <recommendedName>
        <fullName evidence="3">Prolamin-like domain-containing protein</fullName>
    </recommendedName>
</protein>
<keyword evidence="1 2" id="KW-0732">Signal</keyword>
<dbReference type="Gramene" id="ESQ48836">
    <property type="protein sequence ID" value="ESQ48836"/>
    <property type="gene ID" value="EUTSA_v10022160mg"/>
</dbReference>
<name>V4NQG5_EUTSA</name>
<evidence type="ECO:0000256" key="1">
    <source>
        <dbReference type="ARBA" id="ARBA00022729"/>
    </source>
</evidence>